<gene>
    <name evidence="1" type="ORF">GCM10025791_35970</name>
</gene>
<evidence type="ECO:0000313" key="2">
    <source>
        <dbReference type="Proteomes" id="UP001409585"/>
    </source>
</evidence>
<reference evidence="2" key="1">
    <citation type="journal article" date="2019" name="Int. J. Syst. Evol. Microbiol.">
        <title>The Global Catalogue of Microorganisms (GCM) 10K type strain sequencing project: providing services to taxonomists for standard genome sequencing and annotation.</title>
        <authorList>
            <consortium name="The Broad Institute Genomics Platform"/>
            <consortium name="The Broad Institute Genome Sequencing Center for Infectious Disease"/>
            <person name="Wu L."/>
            <person name="Ma J."/>
        </authorList>
    </citation>
    <scope>NUCLEOTIDE SEQUENCE [LARGE SCALE GENOMIC DNA]</scope>
    <source>
        <strain evidence="2">JCM 19134</strain>
    </source>
</reference>
<protein>
    <submittedName>
        <fullName evidence="1">Uncharacterized protein</fullName>
    </submittedName>
</protein>
<organism evidence="1 2">
    <name type="scientific">Halioxenophilus aromaticivorans</name>
    <dbReference type="NCBI Taxonomy" id="1306992"/>
    <lineage>
        <taxon>Bacteria</taxon>
        <taxon>Pseudomonadati</taxon>
        <taxon>Pseudomonadota</taxon>
        <taxon>Gammaproteobacteria</taxon>
        <taxon>Alteromonadales</taxon>
        <taxon>Alteromonadaceae</taxon>
        <taxon>Halioxenophilus</taxon>
    </lineage>
</organism>
<dbReference type="EMBL" id="BAABLX010000029">
    <property type="protein sequence ID" value="GAA4952141.1"/>
    <property type="molecule type" value="Genomic_DNA"/>
</dbReference>
<dbReference type="AlphaFoldDB" id="A0AAV3U7N6"/>
<name>A0AAV3U7N6_9ALTE</name>
<dbReference type="Proteomes" id="UP001409585">
    <property type="component" value="Unassembled WGS sequence"/>
</dbReference>
<accession>A0AAV3U7N6</accession>
<keyword evidence="2" id="KW-1185">Reference proteome</keyword>
<sequence>MTIDNTTQYNLRASRELRPNTAEVKVGPLSYGVIEGMKKVYWALAENEIGHSWEVEFDAVIPAIEESPQFASKRGRVTDWVTWCLTVIASRPR</sequence>
<proteinExistence type="predicted"/>
<evidence type="ECO:0000313" key="1">
    <source>
        <dbReference type="EMBL" id="GAA4952141.1"/>
    </source>
</evidence>
<comment type="caution">
    <text evidence="1">The sequence shown here is derived from an EMBL/GenBank/DDBJ whole genome shotgun (WGS) entry which is preliminary data.</text>
</comment>